<evidence type="ECO:0000256" key="1">
    <source>
        <dbReference type="SAM" id="Phobius"/>
    </source>
</evidence>
<reference evidence="2 3" key="2">
    <citation type="submission" date="2018-03" db="EMBL/GenBank/DDBJ databases">
        <title>The ancient ancestry and fast evolution of plastids.</title>
        <authorList>
            <person name="Moore K.R."/>
            <person name="Magnabosco C."/>
            <person name="Momper L."/>
            <person name="Gold D.A."/>
            <person name="Bosak T."/>
            <person name="Fournier G.P."/>
        </authorList>
    </citation>
    <scope>NUCLEOTIDE SEQUENCE [LARGE SCALE GENOMIC DNA]</scope>
    <source>
        <strain evidence="2 3">ULC18</strain>
    </source>
</reference>
<sequence length="206" mass="22589">MFTAFARLRDIHCLIVLKATVIMRILPILFLLPVLLTVGACSQTVPSAIANDDRPASPQPAIASPVTAPLTIESLAGTYKGVVDEKALKKSLSDMKNSVSMPVKELETDYRQFVEQMSITIKANGTFEAMFILFGDDGKLHGKVKLDGNKLIFIDDVAERNDRASGSTDLPGCSKCYRFMLYASADKKTLLVDNPTQTLMRGFVKQ</sequence>
<name>A0A2T1DWJ1_9CYAN</name>
<protein>
    <submittedName>
        <fullName evidence="2">Uncharacterized protein</fullName>
    </submittedName>
</protein>
<evidence type="ECO:0000313" key="3">
    <source>
        <dbReference type="Proteomes" id="UP000239576"/>
    </source>
</evidence>
<keyword evidence="1" id="KW-0812">Transmembrane</keyword>
<dbReference type="RefSeq" id="WP_146141272.1">
    <property type="nucleotide sequence ID" value="NZ_CAWNSW010000111.1"/>
</dbReference>
<keyword evidence="3" id="KW-1185">Reference proteome</keyword>
<reference evidence="3" key="1">
    <citation type="submission" date="2018-02" db="EMBL/GenBank/DDBJ databases">
        <authorList>
            <person name="Moore K."/>
            <person name="Momper L."/>
        </authorList>
    </citation>
    <scope>NUCLEOTIDE SEQUENCE [LARGE SCALE GENOMIC DNA]</scope>
    <source>
        <strain evidence="3">ULC18</strain>
    </source>
</reference>
<accession>A0A2T1DWJ1</accession>
<keyword evidence="1" id="KW-0472">Membrane</keyword>
<keyword evidence="1" id="KW-1133">Transmembrane helix</keyword>
<comment type="caution">
    <text evidence="2">The sequence shown here is derived from an EMBL/GenBank/DDBJ whole genome shotgun (WGS) entry which is preliminary data.</text>
</comment>
<organism evidence="2 3">
    <name type="scientific">Stenomitos frigidus ULC18</name>
    <dbReference type="NCBI Taxonomy" id="2107698"/>
    <lineage>
        <taxon>Bacteria</taxon>
        <taxon>Bacillati</taxon>
        <taxon>Cyanobacteriota</taxon>
        <taxon>Cyanophyceae</taxon>
        <taxon>Leptolyngbyales</taxon>
        <taxon>Leptolyngbyaceae</taxon>
        <taxon>Stenomitos</taxon>
    </lineage>
</organism>
<dbReference type="Proteomes" id="UP000239576">
    <property type="component" value="Unassembled WGS sequence"/>
</dbReference>
<evidence type="ECO:0000313" key="2">
    <source>
        <dbReference type="EMBL" id="PSB24857.1"/>
    </source>
</evidence>
<dbReference type="EMBL" id="PVWK01000140">
    <property type="protein sequence ID" value="PSB24857.1"/>
    <property type="molecule type" value="Genomic_DNA"/>
</dbReference>
<gene>
    <name evidence="2" type="ORF">C7B82_26025</name>
</gene>
<dbReference type="AlphaFoldDB" id="A0A2T1DWJ1"/>
<feature type="transmembrane region" description="Helical" evidence="1">
    <location>
        <begin position="21"/>
        <end position="40"/>
    </location>
</feature>
<proteinExistence type="predicted"/>